<protein>
    <submittedName>
        <fullName evidence="1">Uncharacterized protein</fullName>
    </submittedName>
</protein>
<dbReference type="OrthoDB" id="120976at2759"/>
<dbReference type="InterPro" id="IPR001611">
    <property type="entry name" value="Leu-rich_rpt"/>
</dbReference>
<sequence>MLGAAWSVQTNNAHWILDDKELQDATQGFQSQKSFRKDFFAYCKLLNVTPHPKLCPKLDEEDKDLLVQGYDESDTDTVNVRNWMLDGASLKVMSLALHNCPAIHTVKLFNVALTIDQLDFVCVKFPSTCIKNLQLEWNAIPPAAAADAPDHTTCFANLLSPQSSITSLSLRANGITSAGAAAIADMLKANTKLAVLNLFRNDLHDDGAAALAYALTENKTLLHLSVANNHITSQGATAMIRGLTRYILRDDQLQHAAEVEVQIQAALEAAKKQKKKLERADVIKELNVPDTETVDGVVYGVGNATLQSLTLSGNAMTTVDELMPLNKLLEDHHVKLKTHLHVIKVQRMFPATATSNAKPSLSELLAL</sequence>
<dbReference type="PANTHER" id="PTHR46984:SF1">
    <property type="entry name" value="LEUCINE-RICH REPEAT-CONTAINING PROTEIN 71"/>
    <property type="match status" value="1"/>
</dbReference>
<dbReference type="Pfam" id="PF13516">
    <property type="entry name" value="LRR_6"/>
    <property type="match status" value="3"/>
</dbReference>
<dbReference type="VEuPathDB" id="FungiDB:H257_05846"/>
<dbReference type="STRING" id="112090.W4GNK3"/>
<gene>
    <name evidence="1" type="ORF">H257_05846</name>
</gene>
<proteinExistence type="predicted"/>
<dbReference type="SMART" id="SM00368">
    <property type="entry name" value="LRR_RI"/>
    <property type="match status" value="4"/>
</dbReference>
<dbReference type="AlphaFoldDB" id="W4GNK3"/>
<dbReference type="SUPFAM" id="SSF52047">
    <property type="entry name" value="RNI-like"/>
    <property type="match status" value="1"/>
</dbReference>
<dbReference type="InterPro" id="IPR053040">
    <property type="entry name" value="LRR-containing_protein_71"/>
</dbReference>
<dbReference type="RefSeq" id="XP_009829140.1">
    <property type="nucleotide sequence ID" value="XM_009830838.1"/>
</dbReference>
<evidence type="ECO:0000313" key="1">
    <source>
        <dbReference type="EMBL" id="ETV81282.1"/>
    </source>
</evidence>
<organism evidence="1">
    <name type="scientific">Aphanomyces astaci</name>
    <name type="common">Crayfish plague agent</name>
    <dbReference type="NCBI Taxonomy" id="112090"/>
    <lineage>
        <taxon>Eukaryota</taxon>
        <taxon>Sar</taxon>
        <taxon>Stramenopiles</taxon>
        <taxon>Oomycota</taxon>
        <taxon>Saprolegniomycetes</taxon>
        <taxon>Saprolegniales</taxon>
        <taxon>Verrucalvaceae</taxon>
        <taxon>Aphanomyces</taxon>
    </lineage>
</organism>
<accession>W4GNK3</accession>
<dbReference type="PANTHER" id="PTHR46984">
    <property type="entry name" value="LEUCINE-RICH REPEAT-CONTAINING PROTEIN 71"/>
    <property type="match status" value="1"/>
</dbReference>
<reference evidence="1" key="1">
    <citation type="submission" date="2013-12" db="EMBL/GenBank/DDBJ databases">
        <title>The Genome Sequence of Aphanomyces astaci APO3.</title>
        <authorList>
            <consortium name="The Broad Institute Genomics Platform"/>
            <person name="Russ C."/>
            <person name="Tyler B."/>
            <person name="van West P."/>
            <person name="Dieguez-Uribeondo J."/>
            <person name="Young S.K."/>
            <person name="Zeng Q."/>
            <person name="Gargeya S."/>
            <person name="Fitzgerald M."/>
            <person name="Abouelleil A."/>
            <person name="Alvarado L."/>
            <person name="Chapman S.B."/>
            <person name="Gainer-Dewar J."/>
            <person name="Goldberg J."/>
            <person name="Griggs A."/>
            <person name="Gujja S."/>
            <person name="Hansen M."/>
            <person name="Howarth C."/>
            <person name="Imamovic A."/>
            <person name="Ireland A."/>
            <person name="Larimer J."/>
            <person name="McCowan C."/>
            <person name="Murphy C."/>
            <person name="Pearson M."/>
            <person name="Poon T.W."/>
            <person name="Priest M."/>
            <person name="Roberts A."/>
            <person name="Saif S."/>
            <person name="Shea T."/>
            <person name="Sykes S."/>
            <person name="Wortman J."/>
            <person name="Nusbaum C."/>
            <person name="Birren B."/>
        </authorList>
    </citation>
    <scope>NUCLEOTIDE SEQUENCE [LARGE SCALE GENOMIC DNA]</scope>
    <source>
        <strain evidence="1">APO3</strain>
    </source>
</reference>
<dbReference type="EMBL" id="KI913124">
    <property type="protein sequence ID" value="ETV81282.1"/>
    <property type="molecule type" value="Genomic_DNA"/>
</dbReference>
<dbReference type="GeneID" id="20807842"/>
<dbReference type="Gene3D" id="3.80.10.10">
    <property type="entry name" value="Ribonuclease Inhibitor"/>
    <property type="match status" value="1"/>
</dbReference>
<name>W4GNK3_APHAT</name>
<dbReference type="InterPro" id="IPR032675">
    <property type="entry name" value="LRR_dom_sf"/>
</dbReference>